<protein>
    <submittedName>
        <fullName evidence="1">C2H2-type domain-containing protein</fullName>
    </submittedName>
</protein>
<accession>A0A8X6MGQ6</accession>
<dbReference type="AlphaFoldDB" id="A0A8X6MGQ6"/>
<comment type="caution">
    <text evidence="1">The sequence shown here is derived from an EMBL/GenBank/DDBJ whole genome shotgun (WGS) entry which is preliminary data.</text>
</comment>
<evidence type="ECO:0000313" key="2">
    <source>
        <dbReference type="Proteomes" id="UP000887013"/>
    </source>
</evidence>
<reference evidence="1" key="1">
    <citation type="submission" date="2020-08" db="EMBL/GenBank/DDBJ databases">
        <title>Multicomponent nature underlies the extraordinary mechanical properties of spider dragline silk.</title>
        <authorList>
            <person name="Kono N."/>
            <person name="Nakamura H."/>
            <person name="Mori M."/>
            <person name="Yoshida Y."/>
            <person name="Ohtoshi R."/>
            <person name="Malay A.D."/>
            <person name="Moran D.A.P."/>
            <person name="Tomita M."/>
            <person name="Numata K."/>
            <person name="Arakawa K."/>
        </authorList>
    </citation>
    <scope>NUCLEOTIDE SEQUENCE</scope>
</reference>
<name>A0A8X6MGQ6_NEPPI</name>
<dbReference type="PANTHER" id="PTHR31511">
    <property type="entry name" value="PROTEIN CBG23764"/>
    <property type="match status" value="1"/>
</dbReference>
<evidence type="ECO:0000313" key="1">
    <source>
        <dbReference type="EMBL" id="GFS50622.1"/>
    </source>
</evidence>
<dbReference type="Proteomes" id="UP000887013">
    <property type="component" value="Unassembled WGS sequence"/>
</dbReference>
<organism evidence="1 2">
    <name type="scientific">Nephila pilipes</name>
    <name type="common">Giant wood spider</name>
    <name type="synonym">Nephila maculata</name>
    <dbReference type="NCBI Taxonomy" id="299642"/>
    <lineage>
        <taxon>Eukaryota</taxon>
        <taxon>Metazoa</taxon>
        <taxon>Ecdysozoa</taxon>
        <taxon>Arthropoda</taxon>
        <taxon>Chelicerata</taxon>
        <taxon>Arachnida</taxon>
        <taxon>Araneae</taxon>
        <taxon>Araneomorphae</taxon>
        <taxon>Entelegynae</taxon>
        <taxon>Araneoidea</taxon>
        <taxon>Nephilidae</taxon>
        <taxon>Nephila</taxon>
    </lineage>
</organism>
<dbReference type="PANTHER" id="PTHR31511:SF12">
    <property type="entry name" value="RHO TERMINATION FACTOR N-TERMINAL DOMAIN-CONTAINING PROTEIN"/>
    <property type="match status" value="1"/>
</dbReference>
<proteinExistence type="predicted"/>
<keyword evidence="2" id="KW-1185">Reference proteome</keyword>
<gene>
    <name evidence="1" type="primary">AVEN_223860_1</name>
    <name evidence="1" type="ORF">NPIL_247651</name>
</gene>
<dbReference type="OrthoDB" id="6433996at2759"/>
<dbReference type="SUPFAM" id="SSF54060">
    <property type="entry name" value="His-Me finger endonucleases"/>
    <property type="match status" value="1"/>
</dbReference>
<sequence length="218" mass="25560">MPSVLNLKFRHFNKCVKHRYAVYSVFECLLSKISSTLPDPIKSFTSPIEKHIPASFAFVVVNHENDILYYKYYAEEHISEFFPPELKAISLKNITEFKRVNKIELDDITSYSPYYCAFCREFFNANSISVRHHSHDSNCVLGLAHQLCNFYIKKTFFIPVHNSRNYNTYLLLKYPPPYIDKGINITPVNIEKITMFTLDILKYLDFYRFFGCILGCIG</sequence>
<dbReference type="EMBL" id="BMAW01091579">
    <property type="protein sequence ID" value="GFS50622.1"/>
    <property type="molecule type" value="Genomic_DNA"/>
</dbReference>
<dbReference type="InterPro" id="IPR044925">
    <property type="entry name" value="His-Me_finger_sf"/>
</dbReference>